<dbReference type="Gene3D" id="2.120.10.30">
    <property type="entry name" value="TolB, C-terminal domain"/>
    <property type="match status" value="1"/>
</dbReference>
<feature type="region of interest" description="Disordered" evidence="4">
    <location>
        <begin position="601"/>
        <end position="635"/>
    </location>
</feature>
<evidence type="ECO:0000313" key="9">
    <source>
        <dbReference type="Proteomes" id="UP000070412"/>
    </source>
</evidence>
<dbReference type="InterPro" id="IPR018119">
    <property type="entry name" value="Strictosidine_synth_cons-reg"/>
</dbReference>
<proteinExistence type="inferred from homology"/>
<dbReference type="InterPro" id="IPR011042">
    <property type="entry name" value="6-blade_b-propeller_TolB-like"/>
</dbReference>
<dbReference type="GO" id="GO:0012505">
    <property type="term" value="C:endomembrane system"/>
    <property type="evidence" value="ECO:0007669"/>
    <property type="project" value="TreeGrafter"/>
</dbReference>
<evidence type="ECO:0000256" key="2">
    <source>
        <dbReference type="ARBA" id="ARBA00022553"/>
    </source>
</evidence>
<feature type="region of interest" description="Disordered" evidence="4">
    <location>
        <begin position="542"/>
        <end position="562"/>
    </location>
</feature>
<keyword evidence="5" id="KW-1133">Transmembrane helix</keyword>
<evidence type="ECO:0000259" key="6">
    <source>
        <dbReference type="Pfam" id="PF03088"/>
    </source>
</evidence>
<keyword evidence="2" id="KW-0597">Phosphoprotein</keyword>
<gene>
    <name evidence="7" type="ORF">SSS_2530</name>
</gene>
<dbReference type="AlphaFoldDB" id="A0A834VFQ9"/>
<comment type="similarity">
    <text evidence="1">Belongs to the strictosidine synthase family.</text>
</comment>
<accession>A0A834VFQ9</accession>
<keyword evidence="3" id="KW-0325">Glycoprotein</keyword>
<dbReference type="GO" id="GO:0016787">
    <property type="term" value="F:hydrolase activity"/>
    <property type="evidence" value="ECO:0007669"/>
    <property type="project" value="TreeGrafter"/>
</dbReference>
<evidence type="ECO:0000256" key="4">
    <source>
        <dbReference type="SAM" id="MobiDB-lite"/>
    </source>
</evidence>
<dbReference type="PANTHER" id="PTHR10426:SF88">
    <property type="entry name" value="ADIPOCYTE PLASMA MEMBRANE-ASSOCIATED PROTEIN HEMOMUCIN-RELATED"/>
    <property type="match status" value="1"/>
</dbReference>
<organism evidence="7">
    <name type="scientific">Sarcoptes scabiei</name>
    <name type="common">Itch mite</name>
    <name type="synonym">Acarus scabiei</name>
    <dbReference type="NCBI Taxonomy" id="52283"/>
    <lineage>
        <taxon>Eukaryota</taxon>
        <taxon>Metazoa</taxon>
        <taxon>Ecdysozoa</taxon>
        <taxon>Arthropoda</taxon>
        <taxon>Chelicerata</taxon>
        <taxon>Arachnida</taxon>
        <taxon>Acari</taxon>
        <taxon>Acariformes</taxon>
        <taxon>Sarcoptiformes</taxon>
        <taxon>Astigmata</taxon>
        <taxon>Psoroptidia</taxon>
        <taxon>Sarcoptoidea</taxon>
        <taxon>Sarcoptidae</taxon>
        <taxon>Sarcoptinae</taxon>
        <taxon>Sarcoptes</taxon>
    </lineage>
</organism>
<sequence>MNRCFQSRLSSTSRKLPSSQPSSQPSPPSSLNCSNKTNHSKPIETLEKSIDDGLNCCSIDINTIPLICGTLDHRASNHSTRRSDPKIRSKSFPSIMITTTARSSMLMMLLMIIVILYQIPKCLSFRPYNYYAPHQYPETGPLSYNFPLIKAFRGELTPNNMLSQATQLCEGALIGPSSLVVYQHYLYTGTIGGGIYRCNLETGNATRIVKVANELCRTKYWDASLCGRPLGIRVDRSGNLYFIDAYLGLHQISFYGNSQQRLRVKRLLSPDQIGSRFMTHLALDEGGGANGGIVFYITIASTRHDLNEWPRMILEPDRSGRVIRFDIDLNQTEVLMQGLWYPSSVQLSDDRTSILVVEFTARRVVRHYIRGPQRGKTETWIQNLPGEGEHLIRSLDKYQETYWLPVVNARNVSSPSMIDWLSDKPWIRDEIMQNFTALGQKIETLGSKWSNSNLERLGFRLKNLHFFYDEALANDYGMVLELDANGRLLGSLHSIDGTNHRLSEVVEGPTENPYERVLYIGSYVNPFILKLTIPNFTQDYQQKNKQHSSTSSTSSSKMNENGVDFSLLPYGTTRRAITATIDGNQIDDVDLYPNANKPFILTTNSNGHQPPNGLGSNLRRLRSTAKESSRYSSST</sequence>
<evidence type="ECO:0000256" key="3">
    <source>
        <dbReference type="ARBA" id="ARBA00023180"/>
    </source>
</evidence>
<dbReference type="OrthoDB" id="5307922at2759"/>
<dbReference type="EnsemblMetazoa" id="SSS_2530s_mrna">
    <property type="protein sequence ID" value="KAF7493980.1"/>
    <property type="gene ID" value="SSS_2530"/>
</dbReference>
<protein>
    <submittedName>
        <fullName evidence="7">Adipocyte plasma membrane-associated protein</fullName>
    </submittedName>
</protein>
<feature type="region of interest" description="Disordered" evidence="4">
    <location>
        <begin position="1"/>
        <end position="38"/>
    </location>
</feature>
<dbReference type="Pfam" id="PF20067">
    <property type="entry name" value="SSL_N"/>
    <property type="match status" value="1"/>
</dbReference>
<dbReference type="EMBL" id="WVUK01000054">
    <property type="protein sequence ID" value="KAF7493980.1"/>
    <property type="molecule type" value="Genomic_DNA"/>
</dbReference>
<feature type="compositionally biased region" description="Low complexity" evidence="4">
    <location>
        <begin position="7"/>
        <end position="23"/>
    </location>
</feature>
<evidence type="ECO:0000313" key="8">
    <source>
        <dbReference type="EnsemblMetazoa" id="KAF7493980.1"/>
    </source>
</evidence>
<dbReference type="Proteomes" id="UP000070412">
    <property type="component" value="Unassembled WGS sequence"/>
</dbReference>
<reference evidence="9" key="1">
    <citation type="journal article" date="2020" name="PLoS Negl. Trop. Dis.">
        <title>High-quality nuclear genome for Sarcoptes scabiei-A critical resource for a neglected parasite.</title>
        <authorList>
            <person name="Korhonen P.K."/>
            <person name="Gasser R.B."/>
            <person name="Ma G."/>
            <person name="Wang T."/>
            <person name="Stroehlein A.J."/>
            <person name="Young N.D."/>
            <person name="Ang C.S."/>
            <person name="Fernando D.D."/>
            <person name="Lu H.C."/>
            <person name="Taylor S."/>
            <person name="Reynolds S.L."/>
            <person name="Mofiz E."/>
            <person name="Najaraj S.H."/>
            <person name="Gowda H."/>
            <person name="Madugundu A."/>
            <person name="Renuse S."/>
            <person name="Holt D."/>
            <person name="Pandey A."/>
            <person name="Papenfuss A.T."/>
            <person name="Fischer K."/>
        </authorList>
    </citation>
    <scope>NUCLEOTIDE SEQUENCE [LARGE SCALE GENOMIC DNA]</scope>
</reference>
<dbReference type="SUPFAM" id="SSF63829">
    <property type="entry name" value="Calcium-dependent phosphotriesterase"/>
    <property type="match status" value="1"/>
</dbReference>
<name>A0A834VFQ9_SARSC</name>
<keyword evidence="5" id="KW-0472">Membrane</keyword>
<evidence type="ECO:0000256" key="5">
    <source>
        <dbReference type="SAM" id="Phobius"/>
    </source>
</evidence>
<feature type="transmembrane region" description="Helical" evidence="5">
    <location>
        <begin position="95"/>
        <end position="117"/>
    </location>
</feature>
<reference evidence="7" key="2">
    <citation type="submission" date="2020-01" db="EMBL/GenBank/DDBJ databases">
        <authorList>
            <person name="Korhonen P.K.K."/>
            <person name="Guangxu M.G."/>
            <person name="Wang T.W."/>
            <person name="Stroehlein A.J.S."/>
            <person name="Young N.D."/>
            <person name="Ang C.-S.A."/>
            <person name="Fernando D.W.F."/>
            <person name="Lu H.L."/>
            <person name="Taylor S.T."/>
            <person name="Ehtesham M.E.M."/>
            <person name="Najaraj S.H.N."/>
            <person name="Harsha G.H.G."/>
            <person name="Madugundu A.M."/>
            <person name="Renuse S.R."/>
            <person name="Holt D.H."/>
            <person name="Pandey A.P."/>
            <person name="Papenfuss A.P."/>
            <person name="Gasser R.B.G."/>
            <person name="Fischer K.F."/>
        </authorList>
    </citation>
    <scope>NUCLEOTIDE SEQUENCE</scope>
    <source>
        <strain evidence="7">SSS_KF_BRIS2020</strain>
    </source>
</reference>
<feature type="domain" description="Strictosidine synthase conserved region" evidence="6">
    <location>
        <begin position="294"/>
        <end position="371"/>
    </location>
</feature>
<reference evidence="8" key="3">
    <citation type="submission" date="2022-06" db="UniProtKB">
        <authorList>
            <consortium name="EnsemblMetazoa"/>
        </authorList>
    </citation>
    <scope>IDENTIFICATION</scope>
</reference>
<dbReference type="Pfam" id="PF03088">
    <property type="entry name" value="Str_synth"/>
    <property type="match status" value="1"/>
</dbReference>
<dbReference type="PANTHER" id="PTHR10426">
    <property type="entry name" value="STRICTOSIDINE SYNTHASE-RELATED"/>
    <property type="match status" value="1"/>
</dbReference>
<evidence type="ECO:0000256" key="1">
    <source>
        <dbReference type="ARBA" id="ARBA00009191"/>
    </source>
</evidence>
<keyword evidence="5" id="KW-0812">Transmembrane</keyword>
<keyword evidence="9" id="KW-1185">Reference proteome</keyword>
<evidence type="ECO:0000313" key="7">
    <source>
        <dbReference type="EMBL" id="KAF7493980.1"/>
    </source>
</evidence>